<comment type="caution">
    <text evidence="2">The sequence shown here is derived from an EMBL/GenBank/DDBJ whole genome shotgun (WGS) entry which is preliminary data.</text>
</comment>
<dbReference type="AlphaFoldDB" id="A0A1B9AG63"/>
<evidence type="ECO:0008006" key="4">
    <source>
        <dbReference type="Google" id="ProtNLM"/>
    </source>
</evidence>
<proteinExistence type="predicted"/>
<keyword evidence="1" id="KW-0472">Membrane</keyword>
<feature type="transmembrane region" description="Helical" evidence="1">
    <location>
        <begin position="9"/>
        <end position="29"/>
    </location>
</feature>
<reference evidence="3" key="1">
    <citation type="submission" date="2016-05" db="EMBL/GenBank/DDBJ databases">
        <authorList>
            <person name="Liu B."/>
            <person name="Wang J."/>
            <person name="Zhu Y."/>
            <person name="Liu G."/>
            <person name="Chen Q."/>
            <person name="Chen Z."/>
            <person name="Lan J."/>
            <person name="Che J."/>
            <person name="Ge C."/>
            <person name="Shi H."/>
            <person name="Pan Z."/>
            <person name="Liu X."/>
        </authorList>
    </citation>
    <scope>NUCLEOTIDE SEQUENCE [LARGE SCALE GENOMIC DNA]</scope>
    <source>
        <strain evidence="3">FJAT-27215</strain>
    </source>
</reference>
<sequence length="125" mass="13572">MSRHHLTAVLIKFVALTAILYIALGVIMDTPVTDILIMGVVLTAVSYILGDLMVLPAAGNSLAVLGDIVLATLLLWIMGNVMDNSAGALVNALAVAFFLGVGEWFFHNYMQEKVLETRYKDPEHV</sequence>
<protein>
    <recommendedName>
        <fullName evidence="4">DUF2512 domain-containing protein</fullName>
    </recommendedName>
</protein>
<feature type="transmembrane region" description="Helical" evidence="1">
    <location>
        <begin position="85"/>
        <end position="106"/>
    </location>
</feature>
<dbReference type="RefSeq" id="WP_049660274.1">
    <property type="nucleotide sequence ID" value="NZ_MAYT01000029.1"/>
</dbReference>
<dbReference type="InterPro" id="IPR019649">
    <property type="entry name" value="DUF2512"/>
</dbReference>
<feature type="transmembrane region" description="Helical" evidence="1">
    <location>
        <begin position="62"/>
        <end position="79"/>
    </location>
</feature>
<organism evidence="2 3">
    <name type="scientific">Pseudobacillus wudalianchiensis</name>
    <dbReference type="NCBI Taxonomy" id="1743143"/>
    <lineage>
        <taxon>Bacteria</taxon>
        <taxon>Bacillati</taxon>
        <taxon>Bacillota</taxon>
        <taxon>Bacilli</taxon>
        <taxon>Bacillales</taxon>
        <taxon>Bacillaceae</taxon>
        <taxon>Pseudobacillus</taxon>
    </lineage>
</organism>
<gene>
    <name evidence="2" type="ORF">A8F95_13935</name>
</gene>
<name>A0A1B9AG63_9BACI</name>
<evidence type="ECO:0000313" key="3">
    <source>
        <dbReference type="Proteomes" id="UP000092578"/>
    </source>
</evidence>
<dbReference type="EMBL" id="MAYT01000029">
    <property type="protein sequence ID" value="OCA82832.1"/>
    <property type="molecule type" value="Genomic_DNA"/>
</dbReference>
<accession>A0A1B9AG63</accession>
<evidence type="ECO:0000256" key="1">
    <source>
        <dbReference type="SAM" id="Phobius"/>
    </source>
</evidence>
<evidence type="ECO:0000313" key="2">
    <source>
        <dbReference type="EMBL" id="OCA82832.1"/>
    </source>
</evidence>
<keyword evidence="3" id="KW-1185">Reference proteome</keyword>
<feature type="transmembrane region" description="Helical" evidence="1">
    <location>
        <begin position="35"/>
        <end position="55"/>
    </location>
</feature>
<keyword evidence="1" id="KW-1133">Transmembrane helix</keyword>
<dbReference type="Proteomes" id="UP000092578">
    <property type="component" value="Unassembled WGS sequence"/>
</dbReference>
<keyword evidence="1" id="KW-0812">Transmembrane</keyword>
<dbReference type="Pfam" id="PF10710">
    <property type="entry name" value="DUF2512"/>
    <property type="match status" value="1"/>
</dbReference>